<reference evidence="5" key="2">
    <citation type="submission" date="2025-08" db="UniProtKB">
        <authorList>
            <consortium name="Ensembl"/>
        </authorList>
    </citation>
    <scope>IDENTIFICATION</scope>
    <source>
        <strain evidence="5">Guanapo</strain>
    </source>
</reference>
<evidence type="ECO:0000256" key="3">
    <source>
        <dbReference type="ARBA" id="ARBA00023320"/>
    </source>
</evidence>
<proteinExistence type="predicted"/>
<dbReference type="PANTHER" id="PTHR12091:SF0">
    <property type="entry name" value="PRO-MCH"/>
    <property type="match status" value="1"/>
</dbReference>
<evidence type="ECO:0000313" key="6">
    <source>
        <dbReference type="Proteomes" id="UP000242638"/>
    </source>
</evidence>
<dbReference type="GO" id="GO:0045202">
    <property type="term" value="C:synapse"/>
    <property type="evidence" value="ECO:0007669"/>
    <property type="project" value="GOC"/>
</dbReference>
<evidence type="ECO:0000313" key="5">
    <source>
        <dbReference type="Ensembl" id="ENSPREP00000010400.1"/>
    </source>
</evidence>
<dbReference type="PANTHER" id="PTHR12091">
    <property type="entry name" value="MELANIN-CONCENTRATING HORMONE"/>
    <property type="match status" value="1"/>
</dbReference>
<keyword evidence="2 4" id="KW-0732">Signal</keyword>
<keyword evidence="3" id="KW-0527">Neuropeptide</keyword>
<dbReference type="Ensembl" id="ENSPRET00000010519.1">
    <property type="protein sequence ID" value="ENSPREP00000010400.1"/>
    <property type="gene ID" value="ENSPREG00000007091.1"/>
</dbReference>
<dbReference type="AlphaFoldDB" id="A0A3P9NLF0"/>
<dbReference type="Proteomes" id="UP000242638">
    <property type="component" value="Unassembled WGS sequence"/>
</dbReference>
<dbReference type="Pfam" id="PF05824">
    <property type="entry name" value="Pro-MCH"/>
    <property type="match status" value="1"/>
</dbReference>
<comment type="function">
    <text evidence="1">Plays a role in skin pigmentation by antagonizing the action of melanotropin alpha. Induces melanin concentration within the melanophores. May participate in the control of the hypothalamo-pituitary adrenal gland axis by inhibiting the release of ACTH.</text>
</comment>
<feature type="chain" id="PRO_5047317273" evidence="4">
    <location>
        <begin position="23"/>
        <end position="120"/>
    </location>
</feature>
<dbReference type="InterPro" id="IPR005456">
    <property type="entry name" value="Prepro-melanin_conc_hormone"/>
</dbReference>
<name>A0A3P9NLF0_POERE</name>
<protein>
    <submittedName>
        <fullName evidence="5">Pro-MCH 2-like</fullName>
    </submittedName>
</protein>
<sequence length="120" mass="13552">MISTMSFYSLLFSLMLFSEMNSHLVTVAIPSTTVEDGAAEQEGLDTFLADDDVTEHAAVPLMYRRSLTNDATSKIIVISDMNLEGQRIRGLKRRHPLVAERSLDLLRCMIGRVYRPCWEA</sequence>
<dbReference type="GO" id="GO:0031777">
    <property type="term" value="F:type 1 melanin-concentrating hormone receptor binding"/>
    <property type="evidence" value="ECO:0007669"/>
    <property type="project" value="TreeGrafter"/>
</dbReference>
<evidence type="ECO:0000256" key="2">
    <source>
        <dbReference type="ARBA" id="ARBA00022729"/>
    </source>
</evidence>
<keyword evidence="6" id="KW-1185">Reference proteome</keyword>
<accession>A0A3P9NLF0</accession>
<dbReference type="STRING" id="8081.ENSPREP00000010400"/>
<dbReference type="GO" id="GO:0007268">
    <property type="term" value="P:chemical synaptic transmission"/>
    <property type="evidence" value="ECO:0007669"/>
    <property type="project" value="InterPro"/>
</dbReference>
<reference evidence="6" key="1">
    <citation type="submission" date="2013-11" db="EMBL/GenBank/DDBJ databases">
        <title>The genomic landscape of the Guanapo guppy.</title>
        <authorList>
            <person name="Kuenstner A."/>
            <person name="Dreyer C."/>
        </authorList>
    </citation>
    <scope>NUCLEOTIDE SEQUENCE</scope>
    <source>
        <strain evidence="6">Guanapo</strain>
    </source>
</reference>
<evidence type="ECO:0000256" key="4">
    <source>
        <dbReference type="SAM" id="SignalP"/>
    </source>
</evidence>
<reference evidence="5" key="3">
    <citation type="submission" date="2025-09" db="UniProtKB">
        <authorList>
            <consortium name="Ensembl"/>
        </authorList>
    </citation>
    <scope>IDENTIFICATION</scope>
    <source>
        <strain evidence="5">Guanapo</strain>
    </source>
</reference>
<organism evidence="5 6">
    <name type="scientific">Poecilia reticulata</name>
    <name type="common">Guppy</name>
    <name type="synonym">Acanthophacelus reticulatus</name>
    <dbReference type="NCBI Taxonomy" id="8081"/>
    <lineage>
        <taxon>Eukaryota</taxon>
        <taxon>Metazoa</taxon>
        <taxon>Chordata</taxon>
        <taxon>Craniata</taxon>
        <taxon>Vertebrata</taxon>
        <taxon>Euteleostomi</taxon>
        <taxon>Actinopterygii</taxon>
        <taxon>Neopterygii</taxon>
        <taxon>Teleostei</taxon>
        <taxon>Neoteleostei</taxon>
        <taxon>Acanthomorphata</taxon>
        <taxon>Ovalentaria</taxon>
        <taxon>Atherinomorphae</taxon>
        <taxon>Cyprinodontiformes</taxon>
        <taxon>Poeciliidae</taxon>
        <taxon>Poeciliinae</taxon>
        <taxon>Poecilia</taxon>
    </lineage>
</organism>
<dbReference type="GO" id="GO:0030354">
    <property type="term" value="F:melanin-concentrating hormone activity"/>
    <property type="evidence" value="ECO:0007669"/>
    <property type="project" value="InterPro"/>
</dbReference>
<dbReference type="Bgee" id="ENSPREG00000007091">
    <property type="expression patterns" value="Expressed in head"/>
</dbReference>
<dbReference type="OMA" id="ILRCMIG"/>
<feature type="signal peptide" evidence="4">
    <location>
        <begin position="1"/>
        <end position="22"/>
    </location>
</feature>
<dbReference type="GO" id="GO:0007218">
    <property type="term" value="P:neuropeptide signaling pathway"/>
    <property type="evidence" value="ECO:0007669"/>
    <property type="project" value="UniProtKB-KW"/>
</dbReference>
<evidence type="ECO:0000256" key="1">
    <source>
        <dbReference type="ARBA" id="ARBA00002122"/>
    </source>
</evidence>
<dbReference type="GeneTree" id="ENSGT00940000168896"/>